<proteinExistence type="inferred from homology"/>
<dbReference type="InterPro" id="IPR011990">
    <property type="entry name" value="TPR-like_helical_dom_sf"/>
</dbReference>
<gene>
    <name evidence="6" type="ORF">GJ743_13520</name>
</gene>
<keyword evidence="2 3" id="KW-0238">DNA-binding</keyword>
<dbReference type="RefSeq" id="WP_155052445.1">
    <property type="nucleotide sequence ID" value="NZ_BAAAIB010000009.1"/>
</dbReference>
<dbReference type="InterPro" id="IPR003593">
    <property type="entry name" value="AAA+_ATPase"/>
</dbReference>
<dbReference type="AlphaFoldDB" id="A0A6I3M9C9"/>
<dbReference type="PANTHER" id="PTHR35807">
    <property type="entry name" value="TRANSCRIPTIONAL REGULATOR REDD-RELATED"/>
    <property type="match status" value="1"/>
</dbReference>
<dbReference type="Gene3D" id="1.25.40.10">
    <property type="entry name" value="Tetratricopeptide repeat domain"/>
    <property type="match status" value="1"/>
</dbReference>
<dbReference type="InterPro" id="IPR001867">
    <property type="entry name" value="OmpR/PhoB-type_DNA-bd"/>
</dbReference>
<feature type="compositionally biased region" description="Low complexity" evidence="4">
    <location>
        <begin position="296"/>
        <end position="308"/>
    </location>
</feature>
<dbReference type="InterPro" id="IPR036388">
    <property type="entry name" value="WH-like_DNA-bd_sf"/>
</dbReference>
<dbReference type="Pfam" id="PF00486">
    <property type="entry name" value="Trans_reg_C"/>
    <property type="match status" value="1"/>
</dbReference>
<comment type="similarity">
    <text evidence="1">Belongs to the AfsR/DnrI/RedD regulatory family.</text>
</comment>
<feature type="DNA-binding region" description="OmpR/PhoB-type" evidence="3">
    <location>
        <begin position="562"/>
        <end position="667"/>
    </location>
</feature>
<evidence type="ECO:0000256" key="1">
    <source>
        <dbReference type="ARBA" id="ARBA00005820"/>
    </source>
</evidence>
<evidence type="ECO:0000313" key="7">
    <source>
        <dbReference type="Proteomes" id="UP000433071"/>
    </source>
</evidence>
<evidence type="ECO:0000256" key="3">
    <source>
        <dbReference type="PROSITE-ProRule" id="PRU01091"/>
    </source>
</evidence>
<dbReference type="InterPro" id="IPR051677">
    <property type="entry name" value="AfsR-DnrI-RedD_regulator"/>
</dbReference>
<dbReference type="InterPro" id="IPR016032">
    <property type="entry name" value="Sig_transdc_resp-reg_C-effctor"/>
</dbReference>
<feature type="region of interest" description="Disordered" evidence="4">
    <location>
        <begin position="296"/>
        <end position="317"/>
    </location>
</feature>
<name>A0A6I3M9C9_9MICO</name>
<dbReference type="GO" id="GO:0003677">
    <property type="term" value="F:DNA binding"/>
    <property type="evidence" value="ECO:0007669"/>
    <property type="project" value="UniProtKB-UniRule"/>
</dbReference>
<dbReference type="PANTHER" id="PTHR35807:SF2">
    <property type="entry name" value="TRANSCRIPTIONAL ACTIVATOR DOMAIN"/>
    <property type="match status" value="1"/>
</dbReference>
<dbReference type="SUPFAM" id="SSF48452">
    <property type="entry name" value="TPR-like"/>
    <property type="match status" value="1"/>
</dbReference>
<dbReference type="Gene3D" id="1.10.10.10">
    <property type="entry name" value="Winged helix-like DNA-binding domain superfamily/Winged helix DNA-binding domain"/>
    <property type="match status" value="1"/>
</dbReference>
<evidence type="ECO:0000256" key="2">
    <source>
        <dbReference type="ARBA" id="ARBA00023125"/>
    </source>
</evidence>
<evidence type="ECO:0000256" key="4">
    <source>
        <dbReference type="SAM" id="MobiDB-lite"/>
    </source>
</evidence>
<dbReference type="InterPro" id="IPR027417">
    <property type="entry name" value="P-loop_NTPase"/>
</dbReference>
<reference evidence="6 7" key="1">
    <citation type="submission" date="2019-11" db="EMBL/GenBank/DDBJ databases">
        <title>Agromyces kandeliae sp. nov., isolated from mangrove soil.</title>
        <authorList>
            <person name="Wang R."/>
        </authorList>
    </citation>
    <scope>NUCLEOTIDE SEQUENCE [LARGE SCALE GENOMIC DNA]</scope>
    <source>
        <strain evidence="6 7">JCM 11433</strain>
    </source>
</reference>
<evidence type="ECO:0000313" key="6">
    <source>
        <dbReference type="EMBL" id="MTH69388.1"/>
    </source>
</evidence>
<dbReference type="PROSITE" id="PS51755">
    <property type="entry name" value="OMPR_PHOB"/>
    <property type="match status" value="1"/>
</dbReference>
<feature type="domain" description="OmpR/PhoB-type" evidence="5">
    <location>
        <begin position="562"/>
        <end position="667"/>
    </location>
</feature>
<dbReference type="SMART" id="SM01043">
    <property type="entry name" value="BTAD"/>
    <property type="match status" value="1"/>
</dbReference>
<dbReference type="SUPFAM" id="SSF52540">
    <property type="entry name" value="P-loop containing nucleoside triphosphate hydrolases"/>
    <property type="match status" value="1"/>
</dbReference>
<dbReference type="SUPFAM" id="SSF46894">
    <property type="entry name" value="C-terminal effector domain of the bipartite response regulators"/>
    <property type="match status" value="1"/>
</dbReference>
<dbReference type="Proteomes" id="UP000433071">
    <property type="component" value="Unassembled WGS sequence"/>
</dbReference>
<dbReference type="SMART" id="SM00382">
    <property type="entry name" value="AAA"/>
    <property type="match status" value="1"/>
</dbReference>
<organism evidence="6 7">
    <name type="scientific">Agromyces bracchium</name>
    <dbReference type="NCBI Taxonomy" id="88376"/>
    <lineage>
        <taxon>Bacteria</taxon>
        <taxon>Bacillati</taxon>
        <taxon>Actinomycetota</taxon>
        <taxon>Actinomycetes</taxon>
        <taxon>Micrococcales</taxon>
        <taxon>Microbacteriaceae</taxon>
        <taxon>Agromyces</taxon>
    </lineage>
</organism>
<dbReference type="EMBL" id="WMLB01000027">
    <property type="protein sequence ID" value="MTH69388.1"/>
    <property type="molecule type" value="Genomic_DNA"/>
</dbReference>
<accession>A0A6I3M9C9</accession>
<comment type="caution">
    <text evidence="6">The sequence shown here is derived from an EMBL/GenBank/DDBJ whole genome shotgun (WGS) entry which is preliminary data.</text>
</comment>
<keyword evidence="7" id="KW-1185">Reference proteome</keyword>
<dbReference type="SMART" id="SM00862">
    <property type="entry name" value="Trans_reg_C"/>
    <property type="match status" value="1"/>
</dbReference>
<dbReference type="OrthoDB" id="134985at2"/>
<dbReference type="GO" id="GO:0006355">
    <property type="term" value="P:regulation of DNA-templated transcription"/>
    <property type="evidence" value="ECO:0007669"/>
    <property type="project" value="InterPro"/>
</dbReference>
<protein>
    <recommendedName>
        <fullName evidence="5">OmpR/PhoB-type domain-containing protein</fullName>
    </recommendedName>
</protein>
<dbReference type="GO" id="GO:0000160">
    <property type="term" value="P:phosphorelay signal transduction system"/>
    <property type="evidence" value="ECO:0007669"/>
    <property type="project" value="InterPro"/>
</dbReference>
<dbReference type="InterPro" id="IPR005158">
    <property type="entry name" value="BTAD"/>
</dbReference>
<sequence>MISRLLAGRVFVVAPVGAGKSTLLARLESELGGTAVVPVDATFGDPGRLRAAIADASADGATTIALDDVESVLGTPAEPLLASLVGSRERMPRLVLASRVPLPPMIVHAAADRTATITAPELALRIDEVAVRFAEVVGRPLGLGCASRVVRETAGWPALVELLAQRARRVDPDALEAMVESDLATDFAAGTLEAAIEALPLDLQRSLEEVGPLPRLEFAACARVLGASAAGRLLSAMEAGAVMHEVVLGRRILPPVFRRHLAACRALAAGAVADTDVDARAAMVIPPSAAAAVTRTAPAAPTAPADAAPAPPRSPAPVGDPFDAALARLRRGDVVGAIPFLRRIVDGGDPSQARAARLALLVIREPIAPSDQTLDALAALERECVESADPRLARLCQGAIAAIAGLPHAAVRSVVASADADRDALAAAAVSGIDLVVRIRRGQATSADTSAVADRFDRLGHADVAAWARSCGALAAAASGSTHTRELIVEADGCVRASGVEGAHALLEIAQALAPERASASAGTRAAWRRRALDTGLPRLPSLVADAVARQPHPADGGWGGATGSRLPRLTVQCFGGFHLRADGAEIDLRRVRPQARALLRMLALNSGAPVHRELIADILWGDLGTDSAVHALHVSVSSLRRALPRPRADEDSSIVERVGEAYRLGIVDRRDCDLADFDDHLADAAAAKRRRDAESTAHDLRAALDRYTGDVLPEDGPAEWVTGARERYRLRASEAAASLAHLELRLGSARAAVETATRAVEINPWLDEAWRTLVEVQRRSGDVLAAERAAEGYRRMRVELGVD</sequence>
<dbReference type="Pfam" id="PF03704">
    <property type="entry name" value="BTAD"/>
    <property type="match status" value="1"/>
</dbReference>
<evidence type="ECO:0000259" key="5">
    <source>
        <dbReference type="PROSITE" id="PS51755"/>
    </source>
</evidence>